<dbReference type="Proteomes" id="UP001472677">
    <property type="component" value="Unassembled WGS sequence"/>
</dbReference>
<keyword evidence="3" id="KW-1185">Reference proteome</keyword>
<keyword evidence="1" id="KW-0812">Transmembrane</keyword>
<feature type="transmembrane region" description="Helical" evidence="1">
    <location>
        <begin position="52"/>
        <end position="76"/>
    </location>
</feature>
<sequence>MGGIRGLRDGGLALSIFGLAKNLLVFMGAEFFKLLLLKVYRSIFSGVSGNRYALLVYVMMAVNLSASLRLAILSLVSG</sequence>
<organism evidence="2 3">
    <name type="scientific">Hibiscus sabdariffa</name>
    <name type="common">roselle</name>
    <dbReference type="NCBI Taxonomy" id="183260"/>
    <lineage>
        <taxon>Eukaryota</taxon>
        <taxon>Viridiplantae</taxon>
        <taxon>Streptophyta</taxon>
        <taxon>Embryophyta</taxon>
        <taxon>Tracheophyta</taxon>
        <taxon>Spermatophyta</taxon>
        <taxon>Magnoliopsida</taxon>
        <taxon>eudicotyledons</taxon>
        <taxon>Gunneridae</taxon>
        <taxon>Pentapetalae</taxon>
        <taxon>rosids</taxon>
        <taxon>malvids</taxon>
        <taxon>Malvales</taxon>
        <taxon>Malvaceae</taxon>
        <taxon>Malvoideae</taxon>
        <taxon>Hibiscus</taxon>
    </lineage>
</organism>
<protein>
    <recommendedName>
        <fullName evidence="4">NADH:quinone oxidoreductase/Mrp antiporter membrane subunit domain-containing protein</fullName>
    </recommendedName>
</protein>
<evidence type="ECO:0008006" key="4">
    <source>
        <dbReference type="Google" id="ProtNLM"/>
    </source>
</evidence>
<evidence type="ECO:0000313" key="3">
    <source>
        <dbReference type="Proteomes" id="UP001472677"/>
    </source>
</evidence>
<proteinExistence type="predicted"/>
<name>A0ABR2EW09_9ROSI</name>
<evidence type="ECO:0000256" key="1">
    <source>
        <dbReference type="SAM" id="Phobius"/>
    </source>
</evidence>
<comment type="caution">
    <text evidence="2">The sequence shown here is derived from an EMBL/GenBank/DDBJ whole genome shotgun (WGS) entry which is preliminary data.</text>
</comment>
<evidence type="ECO:0000313" key="2">
    <source>
        <dbReference type="EMBL" id="KAK8565519.1"/>
    </source>
</evidence>
<keyword evidence="1" id="KW-0472">Membrane</keyword>
<feature type="transmembrane region" description="Helical" evidence="1">
    <location>
        <begin position="12"/>
        <end position="32"/>
    </location>
</feature>
<dbReference type="EMBL" id="JBBPBM010000010">
    <property type="protein sequence ID" value="KAK8565519.1"/>
    <property type="molecule type" value="Genomic_DNA"/>
</dbReference>
<keyword evidence="1" id="KW-1133">Transmembrane helix</keyword>
<reference evidence="2 3" key="1">
    <citation type="journal article" date="2024" name="G3 (Bethesda)">
        <title>Genome assembly of Hibiscus sabdariffa L. provides insights into metabolisms of medicinal natural products.</title>
        <authorList>
            <person name="Kim T."/>
        </authorList>
    </citation>
    <scope>NUCLEOTIDE SEQUENCE [LARGE SCALE GENOMIC DNA]</scope>
    <source>
        <strain evidence="2">TK-2024</strain>
        <tissue evidence="2">Old leaves</tissue>
    </source>
</reference>
<gene>
    <name evidence="2" type="ORF">V6N12_059078</name>
</gene>
<accession>A0ABR2EW09</accession>